<dbReference type="InterPro" id="IPR050955">
    <property type="entry name" value="Plant_Biomass_Hydrol_Est"/>
</dbReference>
<comment type="caution">
    <text evidence="4">The sequence shown here is derived from an EMBL/GenBank/DDBJ whole genome shotgun (WGS) entry which is preliminary data.</text>
</comment>
<proteinExistence type="predicted"/>
<reference evidence="4 5" key="1">
    <citation type="submission" date="2018-04" db="EMBL/GenBank/DDBJ databases">
        <title>Genomic Encyclopedia of Archaeal and Bacterial Type Strains, Phase II (KMG-II): from individual species to whole genera.</title>
        <authorList>
            <person name="Goeker M."/>
        </authorList>
    </citation>
    <scope>NUCLEOTIDE SEQUENCE [LARGE SCALE GENOMIC DNA]</scope>
    <source>
        <strain evidence="4 5">DSM 45169</strain>
    </source>
</reference>
<dbReference type="EMBL" id="PZZP01000001">
    <property type="protein sequence ID" value="PTM59783.1"/>
    <property type="molecule type" value="Genomic_DNA"/>
</dbReference>
<dbReference type="GO" id="GO:0005576">
    <property type="term" value="C:extracellular region"/>
    <property type="evidence" value="ECO:0007669"/>
    <property type="project" value="InterPro"/>
</dbReference>
<dbReference type="Pfam" id="PF10503">
    <property type="entry name" value="Esterase_PHB"/>
    <property type="match status" value="1"/>
</dbReference>
<evidence type="ECO:0000256" key="1">
    <source>
        <dbReference type="ARBA" id="ARBA00022729"/>
    </source>
</evidence>
<evidence type="ECO:0000256" key="3">
    <source>
        <dbReference type="SAM" id="SignalP"/>
    </source>
</evidence>
<sequence>MGKIKILRAVTIGLLLSLLWGMAPLDSAQAATFESRTAPDGRQYKLYVPNGYTPGTPVPLVVMLHGCTQDPDQFAAGTQMNQVAERENFLVAYPTQPSSANLNKCWNWFETRHQARGGGEPASIVGVVNHIKGSYTVDGSRVHVAGLSAGGAMSVILGATYPDVFTSIGVGAGLEYQAATSVTGAYMAMNYGGPDPVKQGEAAYRAMGSYARVVPVIVFHGTADYTVRPINGDQVISQWARTNDMAADGNGIDDKPDTTQPGAVPNGRTYTKYLYQNGAGNVVMEKVIVDGMGHAWSGGSTAGSYTDPQGPDASGMMWQFFQSRR</sequence>
<dbReference type="AlphaFoldDB" id="A0A2T4ZD19"/>
<evidence type="ECO:0000313" key="5">
    <source>
        <dbReference type="Proteomes" id="UP000241639"/>
    </source>
</evidence>
<feature type="signal peptide" evidence="3">
    <location>
        <begin position="1"/>
        <end position="30"/>
    </location>
</feature>
<accession>A0A2T4ZD19</accession>
<keyword evidence="5" id="KW-1185">Reference proteome</keyword>
<dbReference type="SUPFAM" id="SSF53474">
    <property type="entry name" value="alpha/beta-Hydrolases"/>
    <property type="match status" value="2"/>
</dbReference>
<dbReference type="OrthoDB" id="9764953at2"/>
<evidence type="ECO:0000256" key="2">
    <source>
        <dbReference type="ARBA" id="ARBA00022801"/>
    </source>
</evidence>
<dbReference type="GO" id="GO:0016787">
    <property type="term" value="F:hydrolase activity"/>
    <property type="evidence" value="ECO:0007669"/>
    <property type="project" value="UniProtKB-KW"/>
</dbReference>
<name>A0A2T4ZD19_9BACL</name>
<gene>
    <name evidence="4" type="ORF">C8J48_2414</name>
</gene>
<dbReference type="PANTHER" id="PTHR43037:SF1">
    <property type="entry name" value="BLL1128 PROTEIN"/>
    <property type="match status" value="1"/>
</dbReference>
<dbReference type="InterPro" id="IPR029058">
    <property type="entry name" value="AB_hydrolase_fold"/>
</dbReference>
<keyword evidence="1 3" id="KW-0732">Signal</keyword>
<dbReference type="NCBIfam" id="TIGR01840">
    <property type="entry name" value="esterase_phb"/>
    <property type="match status" value="1"/>
</dbReference>
<dbReference type="Proteomes" id="UP000241639">
    <property type="component" value="Unassembled WGS sequence"/>
</dbReference>
<dbReference type="PANTHER" id="PTHR43037">
    <property type="entry name" value="UNNAMED PRODUCT-RELATED"/>
    <property type="match status" value="1"/>
</dbReference>
<dbReference type="Gene3D" id="3.40.50.1820">
    <property type="entry name" value="alpha/beta hydrolase"/>
    <property type="match status" value="1"/>
</dbReference>
<protein>
    <submittedName>
        <fullName evidence="4">Poly(Hydroxyalkanoate) depolymerase family esterase</fullName>
    </submittedName>
</protein>
<feature type="chain" id="PRO_5015653903" evidence="3">
    <location>
        <begin position="31"/>
        <end position="325"/>
    </location>
</feature>
<dbReference type="InterPro" id="IPR010126">
    <property type="entry name" value="Esterase_phb"/>
</dbReference>
<evidence type="ECO:0000313" key="4">
    <source>
        <dbReference type="EMBL" id="PTM59783.1"/>
    </source>
</evidence>
<organism evidence="4 5">
    <name type="scientific">Desmospora activa DSM 45169</name>
    <dbReference type="NCBI Taxonomy" id="1121389"/>
    <lineage>
        <taxon>Bacteria</taxon>
        <taxon>Bacillati</taxon>
        <taxon>Bacillota</taxon>
        <taxon>Bacilli</taxon>
        <taxon>Bacillales</taxon>
        <taxon>Thermoactinomycetaceae</taxon>
        <taxon>Desmospora</taxon>
    </lineage>
</organism>
<keyword evidence="2" id="KW-0378">Hydrolase</keyword>
<dbReference type="RefSeq" id="WP_107727037.1">
    <property type="nucleotide sequence ID" value="NZ_PZZP01000001.1"/>
</dbReference>